<comment type="caution">
    <text evidence="1">The sequence shown here is derived from an EMBL/GenBank/DDBJ whole genome shotgun (WGS) entry which is preliminary data.</text>
</comment>
<gene>
    <name evidence="1" type="ORF">ASZ90_005736</name>
</gene>
<name>A0A0W8FU46_9ZZZZ</name>
<reference evidence="1" key="1">
    <citation type="journal article" date="2015" name="Proc. Natl. Acad. Sci. U.S.A.">
        <title>Networks of energetic and metabolic interactions define dynamics in microbial communities.</title>
        <authorList>
            <person name="Embree M."/>
            <person name="Liu J.K."/>
            <person name="Al-Bassam M.M."/>
            <person name="Zengler K."/>
        </authorList>
    </citation>
    <scope>NUCLEOTIDE SEQUENCE</scope>
</reference>
<proteinExistence type="predicted"/>
<dbReference type="AlphaFoldDB" id="A0A0W8FU46"/>
<accession>A0A0W8FU46</accession>
<organism evidence="1">
    <name type="scientific">hydrocarbon metagenome</name>
    <dbReference type="NCBI Taxonomy" id="938273"/>
    <lineage>
        <taxon>unclassified sequences</taxon>
        <taxon>metagenomes</taxon>
        <taxon>ecological metagenomes</taxon>
    </lineage>
</organism>
<sequence>MIMKCTHTKIFVNTFLRFCEKKSKNFFDGPKPGGKFSS</sequence>
<protein>
    <submittedName>
        <fullName evidence="1">Uncharacterized protein</fullName>
    </submittedName>
</protein>
<evidence type="ECO:0000313" key="1">
    <source>
        <dbReference type="EMBL" id="KUG24448.1"/>
    </source>
</evidence>
<dbReference type="EMBL" id="LNQE01000847">
    <property type="protein sequence ID" value="KUG24448.1"/>
    <property type="molecule type" value="Genomic_DNA"/>
</dbReference>